<sequence length="120" mass="13970">MTTDSILMTPAEARKFRRKHRSHGALVLIVLFVCAYAVPSLGVTVVKKGVTVCKKWRDRVPYYETHMLRYINCPKCNARQKVEKPKQISLDQLKESNFECPHHCGRKHRIHCDWCGSELF</sequence>
<gene>
    <name evidence="1" type="ORF">LCGC14_2866350</name>
</gene>
<reference evidence="1" key="1">
    <citation type="journal article" date="2015" name="Nature">
        <title>Complex archaea that bridge the gap between prokaryotes and eukaryotes.</title>
        <authorList>
            <person name="Spang A."/>
            <person name="Saw J.H."/>
            <person name="Jorgensen S.L."/>
            <person name="Zaremba-Niedzwiedzka K."/>
            <person name="Martijn J."/>
            <person name="Lind A.E."/>
            <person name="van Eijk R."/>
            <person name="Schleper C."/>
            <person name="Guy L."/>
            <person name="Ettema T.J."/>
        </authorList>
    </citation>
    <scope>NUCLEOTIDE SEQUENCE</scope>
</reference>
<dbReference type="EMBL" id="LAZR01055526">
    <property type="protein sequence ID" value="KKK76172.1"/>
    <property type="molecule type" value="Genomic_DNA"/>
</dbReference>
<evidence type="ECO:0000313" key="1">
    <source>
        <dbReference type="EMBL" id="KKK76172.1"/>
    </source>
</evidence>
<comment type="caution">
    <text evidence="1">The sequence shown here is derived from an EMBL/GenBank/DDBJ whole genome shotgun (WGS) entry which is preliminary data.</text>
</comment>
<dbReference type="AlphaFoldDB" id="A0A0F8Y418"/>
<protein>
    <submittedName>
        <fullName evidence="1">Uncharacterized protein</fullName>
    </submittedName>
</protein>
<accession>A0A0F8Y418</accession>
<proteinExistence type="predicted"/>
<organism evidence="1">
    <name type="scientific">marine sediment metagenome</name>
    <dbReference type="NCBI Taxonomy" id="412755"/>
    <lineage>
        <taxon>unclassified sequences</taxon>
        <taxon>metagenomes</taxon>
        <taxon>ecological metagenomes</taxon>
    </lineage>
</organism>
<name>A0A0F8Y418_9ZZZZ</name>